<accession>A0A343TGF6</accession>
<dbReference type="PIRSF" id="PIRSF000887">
    <property type="entry name" value="Pesterase_MJ0037"/>
    <property type="match status" value="1"/>
</dbReference>
<dbReference type="AlphaFoldDB" id="A0A343TGF6"/>
<organism evidence="2 3">
    <name type="scientific">Halalkaliarchaeum desulfuricum</name>
    <dbReference type="NCBI Taxonomy" id="2055893"/>
    <lineage>
        <taxon>Archaea</taxon>
        <taxon>Methanobacteriati</taxon>
        <taxon>Methanobacteriota</taxon>
        <taxon>Stenosarchaea group</taxon>
        <taxon>Halobacteria</taxon>
        <taxon>Halobacteriales</taxon>
        <taxon>Haloferacaceae</taxon>
        <taxon>Halalkaliarchaeum</taxon>
    </lineage>
</organism>
<sequence length="250" mass="27292">MGHLIRGAGRDIYRIGVLAGMRDLSVRDRAAFLPGADALVVADVHAGRDEASSVQFPLGERDDLVDRLDALLAHFAPETVVFAGDLFHRFDGVGRPAREGLRELVSTCRRTDARPVLVGGNHDTTLSAASDETVHDAYALRDGTVVCHGHEEPSIQGDRYVVGHLHPTIEIEGHTRPCFLWGPEAYAGADVLVLPAFNRLAPGVDVNGVYNPDVSSPLVRDIDAFRPIVYDPDSHETLRFPPLSKLRRLL</sequence>
<reference evidence="3" key="1">
    <citation type="submission" date="2017-11" db="EMBL/GenBank/DDBJ databases">
        <title>Phenotypic and genomic properties of facultatively anaerobic sulfur-reducing natronoarchaea from hypersaline soda lakes.</title>
        <authorList>
            <person name="Sorokin D.Y."/>
            <person name="Kublanov I.V."/>
            <person name="Roman P."/>
            <person name="Sinninghe Damste J.S."/>
            <person name="Golyshin P.N."/>
            <person name="Rojo D."/>
            <person name="Ciordia S."/>
            <person name="Mena M.D.C."/>
            <person name="Ferrer M."/>
            <person name="Messina E."/>
            <person name="Smedile F."/>
            <person name="La Spada G."/>
            <person name="La Cono V."/>
            <person name="Yakimov M.M."/>
        </authorList>
    </citation>
    <scope>NUCLEOTIDE SEQUENCE [LARGE SCALE GENOMIC DNA]</scope>
    <source>
        <strain evidence="3">AArc-Sl</strain>
    </source>
</reference>
<dbReference type="PANTHER" id="PTHR39323:SF1">
    <property type="entry name" value="BLR1149 PROTEIN"/>
    <property type="match status" value="1"/>
</dbReference>
<dbReference type="Pfam" id="PF00149">
    <property type="entry name" value="Metallophos"/>
    <property type="match status" value="1"/>
</dbReference>
<evidence type="ECO:0000313" key="2">
    <source>
        <dbReference type="EMBL" id="AUX08178.1"/>
    </source>
</evidence>
<dbReference type="PANTHER" id="PTHR39323">
    <property type="entry name" value="BLR1149 PROTEIN"/>
    <property type="match status" value="1"/>
</dbReference>
<feature type="domain" description="Calcineurin-like phosphoesterase" evidence="1">
    <location>
        <begin position="39"/>
        <end position="151"/>
    </location>
</feature>
<dbReference type="SUPFAM" id="SSF56300">
    <property type="entry name" value="Metallo-dependent phosphatases"/>
    <property type="match status" value="1"/>
</dbReference>
<name>A0A343TGF6_9EURY</name>
<dbReference type="Proteomes" id="UP000263012">
    <property type="component" value="Chromosome"/>
</dbReference>
<protein>
    <submittedName>
        <fullName evidence="2">Putative phosphoesterase, ICC</fullName>
    </submittedName>
</protein>
<dbReference type="EMBL" id="CP025066">
    <property type="protein sequence ID" value="AUX08178.1"/>
    <property type="molecule type" value="Genomic_DNA"/>
</dbReference>
<dbReference type="InterPro" id="IPR024173">
    <property type="entry name" value="Pesterase_MJ0037-like"/>
</dbReference>
<dbReference type="KEGG" id="hdf:AArcSl_0527"/>
<dbReference type="GO" id="GO:0016787">
    <property type="term" value="F:hydrolase activity"/>
    <property type="evidence" value="ECO:0007669"/>
    <property type="project" value="InterPro"/>
</dbReference>
<gene>
    <name evidence="2" type="ORF">AArcSl_0527</name>
</gene>
<evidence type="ECO:0000313" key="3">
    <source>
        <dbReference type="Proteomes" id="UP000263012"/>
    </source>
</evidence>
<dbReference type="InterPro" id="IPR004843">
    <property type="entry name" value="Calcineurin-like_PHP"/>
</dbReference>
<keyword evidence="3" id="KW-1185">Reference proteome</keyword>
<evidence type="ECO:0000259" key="1">
    <source>
        <dbReference type="Pfam" id="PF00149"/>
    </source>
</evidence>
<dbReference type="InterPro" id="IPR029052">
    <property type="entry name" value="Metallo-depent_PP-like"/>
</dbReference>
<proteinExistence type="predicted"/>
<dbReference type="Gene3D" id="3.60.21.10">
    <property type="match status" value="1"/>
</dbReference>